<evidence type="ECO:0000313" key="2">
    <source>
        <dbReference type="Proteomes" id="UP000831484"/>
    </source>
</evidence>
<sequence length="182" mass="20802">MSSADEAREMVDATGTRRRLQALLANGYRAKDLVTSLGLHISCQRIIRSEKVSAVIRDSVAQLYRELEDQVGPSDLARERYRGLGYLPPMWWDSDIIDDPSAEPAGVRVYTKIRVEDAQGVSRYRRVLVDVVTETRAERVARMHRLGLSVDQIAVRIGTRARYVRRTLVELDVVHRRRSCPR</sequence>
<geneLocation type="plasmid" evidence="1 2">
    <name>pdjl-6-5</name>
</geneLocation>
<reference evidence="2" key="1">
    <citation type="journal article" date="2022" name="Environ. Microbiol.">
        <title>Functional analysis, diversity, and distribution of carbendazim hydrolases MheI and CbmA, responsible for the initial step in carbendazim degradation.</title>
        <authorList>
            <person name="Zhang M."/>
            <person name="Bai X."/>
            <person name="Li Q."/>
            <person name="Zhang L."/>
            <person name="Zhu Q."/>
            <person name="Gao S."/>
            <person name="Ke Z."/>
            <person name="Jiang M."/>
            <person name="Hu J."/>
            <person name="Qiu J."/>
            <person name="Hong Q."/>
        </authorList>
    </citation>
    <scope>NUCLEOTIDE SEQUENCE [LARGE SCALE GENOMIC DNA]</scope>
    <source>
        <strain evidence="2">djl-6</strain>
    </source>
</reference>
<keyword evidence="2" id="KW-1185">Reference proteome</keyword>
<organism evidence="1 2">
    <name type="scientific">Rhodococcus qingshengii JCM 15477</name>
    <dbReference type="NCBI Taxonomy" id="1303681"/>
    <lineage>
        <taxon>Bacteria</taxon>
        <taxon>Bacillati</taxon>
        <taxon>Actinomycetota</taxon>
        <taxon>Actinomycetes</taxon>
        <taxon>Mycobacteriales</taxon>
        <taxon>Nocardiaceae</taxon>
        <taxon>Rhodococcus</taxon>
        <taxon>Rhodococcus erythropolis group</taxon>
    </lineage>
</organism>
<dbReference type="RefSeq" id="WP_064075579.1">
    <property type="nucleotide sequence ID" value="NZ_CP096568.1"/>
</dbReference>
<protein>
    <submittedName>
        <fullName evidence="1">Uncharacterized protein</fullName>
    </submittedName>
</protein>
<gene>
    <name evidence="1" type="ORF">M0639_34245</name>
</gene>
<proteinExistence type="predicted"/>
<dbReference type="AlphaFoldDB" id="A0AB38RPS9"/>
<accession>A0AB38RPS9</accession>
<evidence type="ECO:0000313" key="1">
    <source>
        <dbReference type="EMBL" id="UPU47135.1"/>
    </source>
</evidence>
<dbReference type="Proteomes" id="UP000831484">
    <property type="component" value="Plasmid pdjl-6-5"/>
</dbReference>
<keyword evidence="1" id="KW-0614">Plasmid</keyword>
<dbReference type="EMBL" id="CP096568">
    <property type="protein sequence ID" value="UPU47135.1"/>
    <property type="molecule type" value="Genomic_DNA"/>
</dbReference>
<name>A0AB38RPS9_RHOSG</name>